<evidence type="ECO:0000313" key="3">
    <source>
        <dbReference type="Proteomes" id="UP000579531"/>
    </source>
</evidence>
<dbReference type="AlphaFoldDB" id="A0AA89TXC6"/>
<evidence type="ECO:0000256" key="1">
    <source>
        <dbReference type="SAM" id="MobiDB-lite"/>
    </source>
</evidence>
<dbReference type="Proteomes" id="UP000579531">
    <property type="component" value="Unassembled WGS sequence"/>
</dbReference>
<protein>
    <submittedName>
        <fullName evidence="2">Uncharacterized protein</fullName>
    </submittedName>
</protein>
<gene>
    <name evidence="2" type="ORF">HNR72_006093</name>
</gene>
<accession>A0AA89TXC6</accession>
<keyword evidence="3" id="KW-1185">Reference proteome</keyword>
<sequence>MPERAIMEAAGELEATEEPEEADVDDEEPG</sequence>
<organism evidence="2 3">
    <name type="scientific">Streptomyces collinus</name>
    <dbReference type="NCBI Taxonomy" id="42684"/>
    <lineage>
        <taxon>Bacteria</taxon>
        <taxon>Bacillati</taxon>
        <taxon>Actinomycetota</taxon>
        <taxon>Actinomycetes</taxon>
        <taxon>Kitasatosporales</taxon>
        <taxon>Streptomycetaceae</taxon>
        <taxon>Streptomyces</taxon>
    </lineage>
</organism>
<comment type="caution">
    <text evidence="2">The sequence shown here is derived from an EMBL/GenBank/DDBJ whole genome shotgun (WGS) entry which is preliminary data.</text>
</comment>
<evidence type="ECO:0000313" key="2">
    <source>
        <dbReference type="EMBL" id="MBB5815065.1"/>
    </source>
</evidence>
<dbReference type="EMBL" id="JACHLX010000001">
    <property type="protein sequence ID" value="MBB5815065.1"/>
    <property type="molecule type" value="Genomic_DNA"/>
</dbReference>
<name>A0AA89TXC6_STRCU</name>
<proteinExistence type="predicted"/>
<feature type="region of interest" description="Disordered" evidence="1">
    <location>
        <begin position="1"/>
        <end position="30"/>
    </location>
</feature>
<reference evidence="2 3" key="1">
    <citation type="submission" date="2020-08" db="EMBL/GenBank/DDBJ databases">
        <title>Sequencing the genomes of 1000 actinobacteria strains.</title>
        <authorList>
            <person name="Klenk H.-P."/>
        </authorList>
    </citation>
    <scope>NUCLEOTIDE SEQUENCE [LARGE SCALE GENOMIC DNA]</scope>
    <source>
        <strain evidence="2 3">DSM 40129</strain>
    </source>
</reference>
<feature type="compositionally biased region" description="Acidic residues" evidence="1">
    <location>
        <begin position="14"/>
        <end position="30"/>
    </location>
</feature>